<gene>
    <name evidence="11" type="ORF">LNINA_LOCUS12668</name>
</gene>
<evidence type="ECO:0000313" key="11">
    <source>
        <dbReference type="EMBL" id="CAK1553700.1"/>
    </source>
</evidence>
<name>A0AAV1JZW9_9NEOP</name>
<feature type="transmembrane region" description="Helical" evidence="9">
    <location>
        <begin position="317"/>
        <end position="337"/>
    </location>
</feature>
<dbReference type="GO" id="GO:0050906">
    <property type="term" value="P:detection of stimulus involved in sensory perception"/>
    <property type="evidence" value="ECO:0007669"/>
    <property type="project" value="UniProtKB-ARBA"/>
</dbReference>
<dbReference type="Pfam" id="PF00060">
    <property type="entry name" value="Lig_chan"/>
    <property type="match status" value="1"/>
</dbReference>
<evidence type="ECO:0000256" key="8">
    <source>
        <dbReference type="ARBA" id="ARBA00023180"/>
    </source>
</evidence>
<evidence type="ECO:0000256" key="9">
    <source>
        <dbReference type="SAM" id="Phobius"/>
    </source>
</evidence>
<evidence type="ECO:0000256" key="1">
    <source>
        <dbReference type="ARBA" id="ARBA00004651"/>
    </source>
</evidence>
<dbReference type="InterPro" id="IPR001320">
    <property type="entry name" value="Iontro_rcpt_C"/>
</dbReference>
<comment type="caution">
    <text evidence="11">The sequence shown here is derived from an EMBL/GenBank/DDBJ whole genome shotgun (WGS) entry which is preliminary data.</text>
</comment>
<dbReference type="PANTHER" id="PTHR42643">
    <property type="entry name" value="IONOTROPIC RECEPTOR 20A-RELATED"/>
    <property type="match status" value="1"/>
</dbReference>
<keyword evidence="8" id="KW-0325">Glycoprotein</keyword>
<dbReference type="AlphaFoldDB" id="A0AAV1JZW9"/>
<evidence type="ECO:0000256" key="5">
    <source>
        <dbReference type="ARBA" id="ARBA00022989"/>
    </source>
</evidence>
<dbReference type="PANTHER" id="PTHR42643:SF40">
    <property type="entry name" value="IONOTROPIC RECEPTOR 41A-RELATED"/>
    <property type="match status" value="1"/>
</dbReference>
<dbReference type="EMBL" id="CAVLEF010000225">
    <property type="protein sequence ID" value="CAK1553700.1"/>
    <property type="molecule type" value="Genomic_DNA"/>
</dbReference>
<dbReference type="GO" id="GO:0015276">
    <property type="term" value="F:ligand-gated monoatomic ion channel activity"/>
    <property type="evidence" value="ECO:0007669"/>
    <property type="project" value="InterPro"/>
</dbReference>
<accession>A0AAV1JZW9</accession>
<dbReference type="SUPFAM" id="SSF53850">
    <property type="entry name" value="Periplasmic binding protein-like II"/>
    <property type="match status" value="1"/>
</dbReference>
<protein>
    <recommendedName>
        <fullName evidence="10">Ionotropic glutamate receptor C-terminal domain-containing protein</fullName>
    </recommendedName>
</protein>
<evidence type="ECO:0000256" key="4">
    <source>
        <dbReference type="ARBA" id="ARBA00022692"/>
    </source>
</evidence>
<dbReference type="Proteomes" id="UP001497472">
    <property type="component" value="Unassembled WGS sequence"/>
</dbReference>
<evidence type="ECO:0000256" key="7">
    <source>
        <dbReference type="ARBA" id="ARBA00023170"/>
    </source>
</evidence>
<evidence type="ECO:0000256" key="6">
    <source>
        <dbReference type="ARBA" id="ARBA00023136"/>
    </source>
</evidence>
<evidence type="ECO:0000313" key="12">
    <source>
        <dbReference type="Proteomes" id="UP001497472"/>
    </source>
</evidence>
<dbReference type="InterPro" id="IPR052192">
    <property type="entry name" value="Insect_Ionotropic_Sensory_Rcpt"/>
</dbReference>
<evidence type="ECO:0000256" key="2">
    <source>
        <dbReference type="ARBA" id="ARBA00008685"/>
    </source>
</evidence>
<dbReference type="Gene3D" id="3.40.190.10">
    <property type="entry name" value="Periplasmic binding protein-like II"/>
    <property type="match status" value="1"/>
</dbReference>
<proteinExistence type="inferred from homology"/>
<keyword evidence="6 9" id="KW-0472">Membrane</keyword>
<evidence type="ECO:0000259" key="10">
    <source>
        <dbReference type="Pfam" id="PF00060"/>
    </source>
</evidence>
<keyword evidence="7" id="KW-0675">Receptor</keyword>
<keyword evidence="3" id="KW-1003">Cell membrane</keyword>
<comment type="subcellular location">
    <subcellularLocation>
        <location evidence="1">Cell membrane</location>
        <topology evidence="1">Multi-pass membrane protein</topology>
    </subcellularLocation>
</comment>
<reference evidence="11 12" key="1">
    <citation type="submission" date="2023-11" db="EMBL/GenBank/DDBJ databases">
        <authorList>
            <person name="Okamura Y."/>
        </authorList>
    </citation>
    <scope>NUCLEOTIDE SEQUENCE [LARGE SCALE GENOMIC DNA]</scope>
</reference>
<organism evidence="11 12">
    <name type="scientific">Leptosia nina</name>
    <dbReference type="NCBI Taxonomy" id="320188"/>
    <lineage>
        <taxon>Eukaryota</taxon>
        <taxon>Metazoa</taxon>
        <taxon>Ecdysozoa</taxon>
        <taxon>Arthropoda</taxon>
        <taxon>Hexapoda</taxon>
        <taxon>Insecta</taxon>
        <taxon>Pterygota</taxon>
        <taxon>Neoptera</taxon>
        <taxon>Endopterygota</taxon>
        <taxon>Lepidoptera</taxon>
        <taxon>Glossata</taxon>
        <taxon>Ditrysia</taxon>
        <taxon>Papilionoidea</taxon>
        <taxon>Pieridae</taxon>
        <taxon>Pierinae</taxon>
        <taxon>Leptosia</taxon>
    </lineage>
</organism>
<sequence>MLLRNYLQPLELLLQILLDRHLITSHCVTIITDEVIEITSPISHRYILLRGNESLTDLLMDASEASCSDYIVRIQDPRRFMVDFDYVSHHGLIRRSDRKIIILPSDLPDEENKEQLLDVLKMRESNFVVDILLVVPVDTNIDCPVYDIVTHKFVGIDSDDLIYLDRWNSCSRAFDKDGRLFTHDLSNLEGKHVKVTCFTYTPYVLLDLDPNIVPLGRDGVEVRLMEEFCRWVNCTIEIVRDAGEEWGTVYENFTGLGVLGNLVEDRADFGITALYSWYEEFLYLDFSGYGVRTAVTCIAPSPRLLASWSMPLLPFSLYMWIGLMFTFIYESFALFVAQGFSLRKIFLTSFGILITQSISDASFQSWKIRSVVGWMMLTGLVLDNAYGGGLASTFTLPRYEPSVDTIQDLVDRKMIWGATHDAWVFSLTSSRDHLLQQLVRQFHSYEPEELESLSFTRKIAYAIERLPAGYFAIGDYMTEKAVNEYTIMVQDFYYELCVVMMRKSSPYTPKMNKHIGRLHESGLMLAWEREIALSLLNYRVQREVKLSRTTRDVETIEPISFRLVIGVFILYGIGLLLATSAFIGEIIINRRNNKRRQNNT</sequence>
<feature type="domain" description="Ionotropic glutamate receptor C-terminal" evidence="10">
    <location>
        <begin position="337"/>
        <end position="575"/>
    </location>
</feature>
<dbReference type="Gene3D" id="1.10.287.70">
    <property type="match status" value="1"/>
</dbReference>
<evidence type="ECO:0000256" key="3">
    <source>
        <dbReference type="ARBA" id="ARBA00022475"/>
    </source>
</evidence>
<keyword evidence="5 9" id="KW-1133">Transmembrane helix</keyword>
<keyword evidence="4 9" id="KW-0812">Transmembrane</keyword>
<feature type="transmembrane region" description="Helical" evidence="9">
    <location>
        <begin position="563"/>
        <end position="588"/>
    </location>
</feature>
<comment type="similarity">
    <text evidence="2">Belongs to the glutamate-gated ion channel (TC 1.A.10.1) family.</text>
</comment>
<keyword evidence="12" id="KW-1185">Reference proteome</keyword>
<dbReference type="GO" id="GO:0005886">
    <property type="term" value="C:plasma membrane"/>
    <property type="evidence" value="ECO:0007669"/>
    <property type="project" value="UniProtKB-SubCell"/>
</dbReference>